<evidence type="ECO:0000313" key="1">
    <source>
        <dbReference type="EMBL" id="QWG04323.1"/>
    </source>
</evidence>
<evidence type="ECO:0000313" key="2">
    <source>
        <dbReference type="Proteomes" id="UP000678679"/>
    </source>
</evidence>
<sequence length="104" mass="12074">MKHFVLKFITTSLFFIATQSSVLSSDDKNFLKVHTVEVSQIQMTILHGDGFFSLTRRLFQVLEKNPNNITWEDVFLLKTIYQEQTGSDELVVGEKFIVLKNEFL</sequence>
<accession>A0AAX1NDY7</accession>
<name>A0AAX1NDY7_9BACT</name>
<proteinExistence type="predicted"/>
<dbReference type="RefSeq" id="WP_158297881.1">
    <property type="nucleotide sequence ID" value="NZ_CP076133.1"/>
</dbReference>
<reference evidence="1 2" key="1">
    <citation type="submission" date="2021-05" db="EMBL/GenBank/DDBJ databases">
        <title>Comparative genomic studies on the polysaccharide-degrading batcterial strains of the Flammeovirga genus.</title>
        <authorList>
            <person name="Zewei F."/>
            <person name="Zheng Z."/>
            <person name="Yu L."/>
            <person name="Ruyue G."/>
            <person name="Yanhong M."/>
            <person name="Yuanyuan C."/>
            <person name="Jingyan G."/>
            <person name="Wenjun H."/>
        </authorList>
    </citation>
    <scope>NUCLEOTIDE SEQUENCE [LARGE SCALE GENOMIC DNA]</scope>
    <source>
        <strain evidence="1 2">NBRC:100898</strain>
    </source>
</reference>
<dbReference type="EMBL" id="CP076133">
    <property type="protein sequence ID" value="QWG04323.1"/>
    <property type="molecule type" value="Genomic_DNA"/>
</dbReference>
<keyword evidence="2" id="KW-1185">Reference proteome</keyword>
<gene>
    <name evidence="1" type="ORF">KMW28_25860</name>
</gene>
<dbReference type="KEGG" id="fya:KMW28_25860"/>
<protein>
    <submittedName>
        <fullName evidence="1">Uncharacterized protein</fullName>
    </submittedName>
</protein>
<dbReference type="Proteomes" id="UP000678679">
    <property type="component" value="Chromosome 2"/>
</dbReference>
<dbReference type="AlphaFoldDB" id="A0AAX1NDY7"/>
<organism evidence="1 2">
    <name type="scientific">Flammeovirga yaeyamensis</name>
    <dbReference type="NCBI Taxonomy" id="367791"/>
    <lineage>
        <taxon>Bacteria</taxon>
        <taxon>Pseudomonadati</taxon>
        <taxon>Bacteroidota</taxon>
        <taxon>Cytophagia</taxon>
        <taxon>Cytophagales</taxon>
        <taxon>Flammeovirgaceae</taxon>
        <taxon>Flammeovirga</taxon>
    </lineage>
</organism>